<evidence type="ECO:0000256" key="1">
    <source>
        <dbReference type="ARBA" id="ARBA00004651"/>
    </source>
</evidence>
<name>E5AVQ6_MYCRK</name>
<evidence type="ECO:0000313" key="11">
    <source>
        <dbReference type="Proteomes" id="UP000007437"/>
    </source>
</evidence>
<dbReference type="SUPFAM" id="SSF161098">
    <property type="entry name" value="MetI-like"/>
    <property type="match status" value="1"/>
</dbReference>
<feature type="transmembrane region" description="Helical" evidence="8">
    <location>
        <begin position="16"/>
        <end position="35"/>
    </location>
</feature>
<dbReference type="PANTHER" id="PTHR42929:SF1">
    <property type="entry name" value="INNER MEMBRANE ABC TRANSPORTER PERMEASE PROTEIN YDCU-RELATED"/>
    <property type="match status" value="1"/>
</dbReference>
<evidence type="ECO:0000256" key="4">
    <source>
        <dbReference type="ARBA" id="ARBA00022475"/>
    </source>
</evidence>
<dbReference type="PANTHER" id="PTHR42929">
    <property type="entry name" value="INNER MEMBRANE ABC TRANSPORTER PERMEASE PROTEIN YDCU-RELATED-RELATED"/>
    <property type="match status" value="1"/>
</dbReference>
<dbReference type="CDD" id="cd06261">
    <property type="entry name" value="TM_PBP2"/>
    <property type="match status" value="1"/>
</dbReference>
<proteinExistence type="inferred from homology"/>
<dbReference type="HOGENOM" id="CLU_016047_18_6_4"/>
<evidence type="ECO:0000256" key="2">
    <source>
        <dbReference type="ARBA" id="ARBA00007069"/>
    </source>
</evidence>
<keyword evidence="3 8" id="KW-0813">Transport</keyword>
<evidence type="ECO:0000313" key="10">
    <source>
        <dbReference type="EMBL" id="CBW77180.1"/>
    </source>
</evidence>
<comment type="subcellular location">
    <subcellularLocation>
        <location evidence="1 8">Cell membrane</location>
        <topology evidence="1 8">Multi-pass membrane protein</topology>
    </subcellularLocation>
</comment>
<feature type="transmembrane region" description="Helical" evidence="8">
    <location>
        <begin position="94"/>
        <end position="118"/>
    </location>
</feature>
<organism evidence="10 11">
    <name type="scientific">Mycetohabitans rhizoxinica (strain DSM 19002 / CIP 109453 / HKI 454)</name>
    <name type="common">Paraburkholderia rhizoxinica</name>
    <dbReference type="NCBI Taxonomy" id="882378"/>
    <lineage>
        <taxon>Bacteria</taxon>
        <taxon>Pseudomonadati</taxon>
        <taxon>Pseudomonadota</taxon>
        <taxon>Betaproteobacteria</taxon>
        <taxon>Burkholderiales</taxon>
        <taxon>Burkholderiaceae</taxon>
        <taxon>Mycetohabitans</taxon>
    </lineage>
</organism>
<comment type="similarity">
    <text evidence="2">Belongs to the binding-protein-dependent transport system permease family. CysTW subfamily.</text>
</comment>
<evidence type="ECO:0000256" key="8">
    <source>
        <dbReference type="RuleBase" id="RU363032"/>
    </source>
</evidence>
<evidence type="ECO:0000256" key="5">
    <source>
        <dbReference type="ARBA" id="ARBA00022692"/>
    </source>
</evidence>
<dbReference type="EMBL" id="FR687360">
    <property type="protein sequence ID" value="CBW77180.1"/>
    <property type="molecule type" value="Genomic_DNA"/>
</dbReference>
<evidence type="ECO:0000256" key="7">
    <source>
        <dbReference type="ARBA" id="ARBA00023136"/>
    </source>
</evidence>
<keyword evidence="6 8" id="KW-1133">Transmembrane helix</keyword>
<dbReference type="eggNOG" id="COG1176">
    <property type="taxonomic scope" value="Bacteria"/>
</dbReference>
<sequence>MGEGCFEELNMKRFGLFPAWAFLILFFVLPLLALVPEAVRSGGKAFGQVIADHLFLSAFRNTVILGLFSGGISAIVGTVIAIELARQPESRRQWLMMLLGIPLAFSGLVIAYGFILAYGRAGFVTQLIAMLGLDPAQVGGWIYSAPGLALAYAYYLIPRVALSLYPVFANLDERPWLAARTLGASRTRAFFDTIIPEVAPSIIANACLVAVLAMGTYGTALALVGTQLNILPLLLFTKISDSCADLAEASAISLILLGLCVFVLGAGNVFTNRREYATAKQN</sequence>
<dbReference type="Proteomes" id="UP000007437">
    <property type="component" value="Plasmid pBRH01"/>
</dbReference>
<evidence type="ECO:0000256" key="3">
    <source>
        <dbReference type="ARBA" id="ARBA00022448"/>
    </source>
</evidence>
<feature type="domain" description="ABC transmembrane type-1" evidence="9">
    <location>
        <begin position="59"/>
        <end position="265"/>
    </location>
</feature>
<dbReference type="KEGG" id="brh:RBRH_03496"/>
<feature type="transmembrane region" description="Helical" evidence="8">
    <location>
        <begin position="138"/>
        <end position="157"/>
    </location>
</feature>
<dbReference type="AlphaFoldDB" id="E5AVQ6"/>
<dbReference type="PROSITE" id="PS50928">
    <property type="entry name" value="ABC_TM1"/>
    <property type="match status" value="1"/>
</dbReference>
<keyword evidence="4" id="KW-1003">Cell membrane</keyword>
<evidence type="ECO:0000256" key="6">
    <source>
        <dbReference type="ARBA" id="ARBA00022989"/>
    </source>
</evidence>
<keyword evidence="5 8" id="KW-0812">Transmembrane</keyword>
<feature type="transmembrane region" description="Helical" evidence="8">
    <location>
        <begin position="250"/>
        <end position="270"/>
    </location>
</feature>
<dbReference type="InterPro" id="IPR035906">
    <property type="entry name" value="MetI-like_sf"/>
</dbReference>
<keyword evidence="10" id="KW-0614">Plasmid</keyword>
<dbReference type="Pfam" id="PF00528">
    <property type="entry name" value="BPD_transp_1"/>
    <property type="match status" value="1"/>
</dbReference>
<dbReference type="Gene3D" id="1.10.3720.10">
    <property type="entry name" value="MetI-like"/>
    <property type="match status" value="1"/>
</dbReference>
<evidence type="ECO:0000259" key="9">
    <source>
        <dbReference type="PROSITE" id="PS50928"/>
    </source>
</evidence>
<gene>
    <name evidence="10" type="ordered locus">RBRH_03496</name>
</gene>
<reference evidence="10 11" key="1">
    <citation type="journal article" date="2011" name="J. Bacteriol.">
        <title>Complete genome sequence of Burkholderia rhizoxinica, an endosymbiont of Rhizopus microsporus.</title>
        <authorList>
            <person name="Lackner G."/>
            <person name="Moebius N."/>
            <person name="Partida-Martinez L."/>
            <person name="Hertweck C."/>
        </authorList>
    </citation>
    <scope>NUCLEOTIDE SEQUENCE [LARGE SCALE GENOMIC DNA]</scope>
    <source>
        <strain evidence="11">DSM 19002 / CIP 109453 / HKI 454</strain>
        <plasmid evidence="10 11">pBRH01</plasmid>
    </source>
</reference>
<dbReference type="GO" id="GO:0005886">
    <property type="term" value="C:plasma membrane"/>
    <property type="evidence" value="ECO:0007669"/>
    <property type="project" value="UniProtKB-SubCell"/>
</dbReference>
<feature type="transmembrane region" description="Helical" evidence="8">
    <location>
        <begin position="63"/>
        <end position="82"/>
    </location>
</feature>
<geneLocation type="plasmid" evidence="10 11">
    <name>pBRH01</name>
</geneLocation>
<dbReference type="GO" id="GO:0055085">
    <property type="term" value="P:transmembrane transport"/>
    <property type="evidence" value="ECO:0007669"/>
    <property type="project" value="InterPro"/>
</dbReference>
<dbReference type="InterPro" id="IPR000515">
    <property type="entry name" value="MetI-like"/>
</dbReference>
<keyword evidence="7 8" id="KW-0472">Membrane</keyword>
<protein>
    <submittedName>
        <fullName evidence="10">Transporter</fullName>
    </submittedName>
</protein>
<accession>E5AVQ6</accession>
<feature type="transmembrane region" description="Helical" evidence="8">
    <location>
        <begin position="202"/>
        <end position="230"/>
    </location>
</feature>